<dbReference type="Proteomes" id="UP001179952">
    <property type="component" value="Unassembled WGS sequence"/>
</dbReference>
<accession>A0AAV9BT47</accession>
<gene>
    <name evidence="1" type="ORF">QJS04_geneDACA014905</name>
</gene>
<name>A0AAV9BT47_ACOGR</name>
<proteinExistence type="predicted"/>
<evidence type="ECO:0000313" key="2">
    <source>
        <dbReference type="Proteomes" id="UP001179952"/>
    </source>
</evidence>
<organism evidence="1 2">
    <name type="scientific">Acorus gramineus</name>
    <name type="common">Dwarf sweet flag</name>
    <dbReference type="NCBI Taxonomy" id="55184"/>
    <lineage>
        <taxon>Eukaryota</taxon>
        <taxon>Viridiplantae</taxon>
        <taxon>Streptophyta</taxon>
        <taxon>Embryophyta</taxon>
        <taxon>Tracheophyta</taxon>
        <taxon>Spermatophyta</taxon>
        <taxon>Magnoliopsida</taxon>
        <taxon>Liliopsida</taxon>
        <taxon>Acoraceae</taxon>
        <taxon>Acorus</taxon>
    </lineage>
</organism>
<evidence type="ECO:0000313" key="1">
    <source>
        <dbReference type="EMBL" id="KAK1279426.1"/>
    </source>
</evidence>
<protein>
    <submittedName>
        <fullName evidence="1">Uncharacterized protein</fullName>
    </submittedName>
</protein>
<keyword evidence="2" id="KW-1185">Reference proteome</keyword>
<sequence length="82" mass="9280">MMPRVSISFPLPLFSERRHPLCIRSPQATSRSTLSLFISISISVVSISISVHKLQSLGPRFLYLRSPPPKSDFDLDLYFVCV</sequence>
<comment type="caution">
    <text evidence="1">The sequence shown here is derived from an EMBL/GenBank/DDBJ whole genome shotgun (WGS) entry which is preliminary data.</text>
</comment>
<dbReference type="AlphaFoldDB" id="A0AAV9BT47"/>
<dbReference type="EMBL" id="JAUJYN010000001">
    <property type="protein sequence ID" value="KAK1279426.1"/>
    <property type="molecule type" value="Genomic_DNA"/>
</dbReference>
<reference evidence="1" key="1">
    <citation type="journal article" date="2023" name="Nat. Commun.">
        <title>Diploid and tetraploid genomes of Acorus and the evolution of monocots.</title>
        <authorList>
            <person name="Ma L."/>
            <person name="Liu K.W."/>
            <person name="Li Z."/>
            <person name="Hsiao Y.Y."/>
            <person name="Qi Y."/>
            <person name="Fu T."/>
            <person name="Tang G.D."/>
            <person name="Zhang D."/>
            <person name="Sun W.H."/>
            <person name="Liu D.K."/>
            <person name="Li Y."/>
            <person name="Chen G.Z."/>
            <person name="Liu X.D."/>
            <person name="Liao X.Y."/>
            <person name="Jiang Y.T."/>
            <person name="Yu X."/>
            <person name="Hao Y."/>
            <person name="Huang J."/>
            <person name="Zhao X.W."/>
            <person name="Ke S."/>
            <person name="Chen Y.Y."/>
            <person name="Wu W.L."/>
            <person name="Hsu J.L."/>
            <person name="Lin Y.F."/>
            <person name="Huang M.D."/>
            <person name="Li C.Y."/>
            <person name="Huang L."/>
            <person name="Wang Z.W."/>
            <person name="Zhao X."/>
            <person name="Zhong W.Y."/>
            <person name="Peng D.H."/>
            <person name="Ahmad S."/>
            <person name="Lan S."/>
            <person name="Zhang J.S."/>
            <person name="Tsai W.C."/>
            <person name="Van de Peer Y."/>
            <person name="Liu Z.J."/>
        </authorList>
    </citation>
    <scope>NUCLEOTIDE SEQUENCE</scope>
    <source>
        <strain evidence="1">SCP</strain>
    </source>
</reference>
<reference evidence="1" key="2">
    <citation type="submission" date="2023-06" db="EMBL/GenBank/DDBJ databases">
        <authorList>
            <person name="Ma L."/>
            <person name="Liu K.-W."/>
            <person name="Li Z."/>
            <person name="Hsiao Y.-Y."/>
            <person name="Qi Y."/>
            <person name="Fu T."/>
            <person name="Tang G."/>
            <person name="Zhang D."/>
            <person name="Sun W.-H."/>
            <person name="Liu D.-K."/>
            <person name="Li Y."/>
            <person name="Chen G.-Z."/>
            <person name="Liu X.-D."/>
            <person name="Liao X.-Y."/>
            <person name="Jiang Y.-T."/>
            <person name="Yu X."/>
            <person name="Hao Y."/>
            <person name="Huang J."/>
            <person name="Zhao X.-W."/>
            <person name="Ke S."/>
            <person name="Chen Y.-Y."/>
            <person name="Wu W.-L."/>
            <person name="Hsu J.-L."/>
            <person name="Lin Y.-F."/>
            <person name="Huang M.-D."/>
            <person name="Li C.-Y."/>
            <person name="Huang L."/>
            <person name="Wang Z.-W."/>
            <person name="Zhao X."/>
            <person name="Zhong W.-Y."/>
            <person name="Peng D.-H."/>
            <person name="Ahmad S."/>
            <person name="Lan S."/>
            <person name="Zhang J.-S."/>
            <person name="Tsai W.-C."/>
            <person name="Van De Peer Y."/>
            <person name="Liu Z.-J."/>
        </authorList>
    </citation>
    <scope>NUCLEOTIDE SEQUENCE</scope>
    <source>
        <strain evidence="1">SCP</strain>
        <tissue evidence="1">Leaves</tissue>
    </source>
</reference>